<feature type="region of interest" description="Disordered" evidence="1">
    <location>
        <begin position="210"/>
        <end position="233"/>
    </location>
</feature>
<name>A0A8J6C7G9_DIALT</name>
<protein>
    <submittedName>
        <fullName evidence="2">Uncharacterized protein</fullName>
    </submittedName>
</protein>
<dbReference type="InterPro" id="IPR007858">
    <property type="entry name" value="Dpy-30_motif"/>
</dbReference>
<feature type="compositionally biased region" description="Acidic residues" evidence="1">
    <location>
        <begin position="513"/>
        <end position="542"/>
    </location>
</feature>
<sequence>MVLDSAYLKATVGSALADGIAQAVAQLPADPVEFLGEYLVRQADAAAKVQADAADAERLRARLALHVQAEAVKAHAAEKQALMKDVQHSAEAEHLEEALAAADEIEAAYDAVLAYVRQRLGANAYVALADRPERVLPVPPAAEAPAADASAATPAGEDDEPAEPAADEGEEGAPTAEPAKHRPTKLEYVAATEADVPLLVGKELLRVTLPADGGDDDAAADDDEEEGGGARRRVGVGEGVSFAAIDDAMAAEPKPYRLWRTAITNPSVKFWYMPRKGDYLCVPMIDSTGACVGIVGVDNLGAATHLSDADCALVHGLALALCAKFEALELARLHREAAELAAMRAVYAQEEARLAGALAEAGEDELRAGAAKLRAARANLLALDKGKLAEIKGYKVVKREVVIAVKAVYYALGIARRLPAWPKTKAMLGTTIPWGAELLAKIDAFEPSKKLRARPFERALKRLGDVSDGQFKQVSFVAFLLAQWVRAAHAVFAEATKARDKAAAEGAPAADELAPEPGEEADEADGDDADEGEGEGEEEDAA</sequence>
<feature type="region of interest" description="Disordered" evidence="1">
    <location>
        <begin position="501"/>
        <end position="542"/>
    </location>
</feature>
<proteinExistence type="predicted"/>
<reference evidence="2" key="1">
    <citation type="submission" date="2021-05" db="EMBL/GenBank/DDBJ databases">
        <title>The genome of the haptophyte Pavlova lutheri (Diacronema luteri, Pavlovales) - a model for lipid biosynthesis in eukaryotic algae.</title>
        <authorList>
            <person name="Hulatt C.J."/>
            <person name="Posewitz M.C."/>
        </authorList>
    </citation>
    <scope>NUCLEOTIDE SEQUENCE</scope>
    <source>
        <strain evidence="2">NIVA-4/92</strain>
    </source>
</reference>
<feature type="compositionally biased region" description="Acidic residues" evidence="1">
    <location>
        <begin position="213"/>
        <end position="227"/>
    </location>
</feature>
<dbReference type="Gene3D" id="1.20.920.20">
    <property type="match status" value="1"/>
</dbReference>
<accession>A0A8J6C7G9</accession>
<dbReference type="OrthoDB" id="432281at2759"/>
<dbReference type="Pfam" id="PF05186">
    <property type="entry name" value="Dpy-30"/>
    <property type="match status" value="1"/>
</dbReference>
<keyword evidence="3" id="KW-1185">Reference proteome</keyword>
<feature type="compositionally biased region" description="Acidic residues" evidence="1">
    <location>
        <begin position="156"/>
        <end position="171"/>
    </location>
</feature>
<evidence type="ECO:0000313" key="2">
    <source>
        <dbReference type="EMBL" id="KAG8461001.1"/>
    </source>
</evidence>
<gene>
    <name evidence="2" type="ORF">KFE25_010752</name>
</gene>
<dbReference type="Gene3D" id="1.20.890.10">
    <property type="entry name" value="cAMP-dependent protein kinase regulatory subunit, dimerization-anchoring domain"/>
    <property type="match status" value="1"/>
</dbReference>
<feature type="compositionally biased region" description="Low complexity" evidence="1">
    <location>
        <begin position="143"/>
        <end position="155"/>
    </location>
</feature>
<dbReference type="Proteomes" id="UP000751190">
    <property type="component" value="Unassembled WGS sequence"/>
</dbReference>
<feature type="region of interest" description="Disordered" evidence="1">
    <location>
        <begin position="141"/>
        <end position="183"/>
    </location>
</feature>
<dbReference type="AlphaFoldDB" id="A0A8J6C7G9"/>
<evidence type="ECO:0000256" key="1">
    <source>
        <dbReference type="SAM" id="MobiDB-lite"/>
    </source>
</evidence>
<evidence type="ECO:0000313" key="3">
    <source>
        <dbReference type="Proteomes" id="UP000751190"/>
    </source>
</evidence>
<comment type="caution">
    <text evidence="2">The sequence shown here is derived from an EMBL/GenBank/DDBJ whole genome shotgun (WGS) entry which is preliminary data.</text>
</comment>
<dbReference type="EMBL" id="JAGTXO010000029">
    <property type="protein sequence ID" value="KAG8461001.1"/>
    <property type="molecule type" value="Genomic_DNA"/>
</dbReference>
<organism evidence="2 3">
    <name type="scientific">Diacronema lutheri</name>
    <name type="common">Unicellular marine alga</name>
    <name type="synonym">Monochrysis lutheri</name>
    <dbReference type="NCBI Taxonomy" id="2081491"/>
    <lineage>
        <taxon>Eukaryota</taxon>
        <taxon>Haptista</taxon>
        <taxon>Haptophyta</taxon>
        <taxon>Pavlovophyceae</taxon>
        <taxon>Pavlovales</taxon>
        <taxon>Pavlovaceae</taxon>
        <taxon>Diacronema</taxon>
    </lineage>
</organism>